<protein>
    <submittedName>
        <fullName evidence="2">Uncharacterized protein</fullName>
    </submittedName>
</protein>
<dbReference type="AlphaFoldDB" id="A0A5C4THK9"/>
<comment type="caution">
    <text evidence="2">The sequence shown here is derived from an EMBL/GenBank/DDBJ whole genome shotgun (WGS) entry which is preliminary data.</text>
</comment>
<proteinExistence type="predicted"/>
<sequence>MENERYENEPLAENETKSVKREQTGSNVRISRRAMLASLGVTGAAVVSGGQMHTIRAEAARGDPCACVGDFKFQM</sequence>
<dbReference type="PROSITE" id="PS51318">
    <property type="entry name" value="TAT"/>
    <property type="match status" value="1"/>
</dbReference>
<accession>A0A5C4THK9</accession>
<evidence type="ECO:0000256" key="1">
    <source>
        <dbReference type="SAM" id="MobiDB-lite"/>
    </source>
</evidence>
<keyword evidence="3" id="KW-1185">Reference proteome</keyword>
<feature type="region of interest" description="Disordered" evidence="1">
    <location>
        <begin position="1"/>
        <end position="26"/>
    </location>
</feature>
<dbReference type="RefSeq" id="WP_139600416.1">
    <property type="nucleotide sequence ID" value="NZ_VDCQ01000002.1"/>
</dbReference>
<evidence type="ECO:0000313" key="2">
    <source>
        <dbReference type="EMBL" id="TNJ67909.1"/>
    </source>
</evidence>
<reference evidence="2 3" key="1">
    <citation type="submission" date="2019-05" db="EMBL/GenBank/DDBJ databases">
        <title>We sequenced the genome of Paenibacillus hemerocallicola KCTC 33185 for further insight into its adaptation and study the phylogeny of Paenibacillus.</title>
        <authorList>
            <person name="Narsing Rao M.P."/>
        </authorList>
    </citation>
    <scope>NUCLEOTIDE SEQUENCE [LARGE SCALE GENOMIC DNA]</scope>
    <source>
        <strain evidence="2 3">KCTC 33185</strain>
    </source>
</reference>
<name>A0A5C4THK9_9BACL</name>
<evidence type="ECO:0000313" key="3">
    <source>
        <dbReference type="Proteomes" id="UP000307943"/>
    </source>
</evidence>
<organism evidence="2 3">
    <name type="scientific">Paenibacillus hemerocallicola</name>
    <dbReference type="NCBI Taxonomy" id="1172614"/>
    <lineage>
        <taxon>Bacteria</taxon>
        <taxon>Bacillati</taxon>
        <taxon>Bacillota</taxon>
        <taxon>Bacilli</taxon>
        <taxon>Bacillales</taxon>
        <taxon>Paenibacillaceae</taxon>
        <taxon>Paenibacillus</taxon>
    </lineage>
</organism>
<dbReference type="Proteomes" id="UP000307943">
    <property type="component" value="Unassembled WGS sequence"/>
</dbReference>
<dbReference type="InterPro" id="IPR006311">
    <property type="entry name" value="TAT_signal"/>
</dbReference>
<feature type="compositionally biased region" description="Basic and acidic residues" evidence="1">
    <location>
        <begin position="1"/>
        <end position="23"/>
    </location>
</feature>
<gene>
    <name evidence="2" type="ORF">FE784_01830</name>
</gene>
<dbReference type="EMBL" id="VDCQ01000002">
    <property type="protein sequence ID" value="TNJ67909.1"/>
    <property type="molecule type" value="Genomic_DNA"/>
</dbReference>